<dbReference type="GO" id="GO:0016627">
    <property type="term" value="F:oxidoreductase activity, acting on the CH-CH group of donors"/>
    <property type="evidence" value="ECO:0007669"/>
    <property type="project" value="InterPro"/>
</dbReference>
<evidence type="ECO:0000313" key="7">
    <source>
        <dbReference type="EMBL" id="ART51668.1"/>
    </source>
</evidence>
<accession>A0A240U2S7</accession>
<dbReference type="InterPro" id="IPR046373">
    <property type="entry name" value="Acyl-CoA_Oxase/DH_mid-dom_sf"/>
</dbReference>
<comment type="cofactor">
    <cofactor evidence="1">
        <name>FAD</name>
        <dbReference type="ChEBI" id="CHEBI:57692"/>
    </cofactor>
</comment>
<dbReference type="Gene3D" id="1.20.140.10">
    <property type="entry name" value="Butyryl-CoA Dehydrogenase, subunit A, domain 3"/>
    <property type="match status" value="1"/>
</dbReference>
<sequence>MTTSLRSTLDFLLYDWLQAETLNARERFADHSRETFDAVLDTCERIAREKYAPFNRTVDMQEPHFDGERVTLPQATKDAYDAYAASGMLSAAQDYDIGGMQLPYTVDAAANAFFAVASISISSSLLSVGNANLLMVHGTDVQKKVFALNEFSGRFSGTMCLSEPQAGSSLSDVATRAVPDEAPSVAPDGSVPWDQDPLGPRYRLTGNKMWISSGEHDLSENIVHLVLAKIPGPDGKLVPGTRGISLFIVPKKLVDTEGQLTGVRNDVALAGLNHKLGWRGTTNTLLNFGEGKYPVQGRAGAVGYLVGQPGKGLACMFHMMNEARIGIGMAATMLGLAGYYASLDYAKNRPQGRLMGASGKDAGQPQVRIIEHADVKRMLLAQKSYGEGALALNLFCARLVDEQHTGVSEAADEARLLLEVLTPIAKSWPSEFCLEANSLAIQIHGGYGYTRDFPVEQYWRDNRLNMIHEGTHGIQAADLLGRKVLMENGRGMQLLAARMQATMAQAAAVPELAACAAQLGDALQQVGAATQAAWATGNPAEALANAVPYMQAFGHTVLAWVWLDVALATLRVDATLSVAASAGRMGAARYFYHYELPKIAAWLNVVNGRDMTCAALSEEAF</sequence>
<dbReference type="SUPFAM" id="SSF56645">
    <property type="entry name" value="Acyl-CoA dehydrogenase NM domain-like"/>
    <property type="match status" value="1"/>
</dbReference>
<dbReference type="PANTHER" id="PTHR42803">
    <property type="entry name" value="ACYL-COA DEHYDROGENASE"/>
    <property type="match status" value="1"/>
</dbReference>
<name>A0A240U2S7_9BURK</name>
<dbReference type="AlphaFoldDB" id="A0A240U2S7"/>
<keyword evidence="8" id="KW-1185">Reference proteome</keyword>
<proteinExistence type="inferred from homology"/>
<keyword evidence="4" id="KW-0274">FAD</keyword>
<dbReference type="InterPro" id="IPR036250">
    <property type="entry name" value="AcylCo_DH-like_C"/>
</dbReference>
<dbReference type="InterPro" id="IPR037069">
    <property type="entry name" value="AcylCoA_DH/ox_N_sf"/>
</dbReference>
<dbReference type="KEGG" id="acin:CBP34_08355"/>
<dbReference type="Gene3D" id="2.40.110.10">
    <property type="entry name" value="Butyryl-CoA Dehydrogenase, subunit A, domain 2"/>
    <property type="match status" value="1"/>
</dbReference>
<evidence type="ECO:0000256" key="1">
    <source>
        <dbReference type="ARBA" id="ARBA00001974"/>
    </source>
</evidence>
<dbReference type="PANTHER" id="PTHR42803:SF3">
    <property type="entry name" value="ACYL-COA DEHYDROGENASE-RELATED"/>
    <property type="match status" value="1"/>
</dbReference>
<evidence type="ECO:0000256" key="4">
    <source>
        <dbReference type="ARBA" id="ARBA00022827"/>
    </source>
</evidence>
<gene>
    <name evidence="7" type="ORF">CBP34_08355</name>
</gene>
<dbReference type="Pfam" id="PF12806">
    <property type="entry name" value="Acyl-CoA_dh_C"/>
    <property type="match status" value="1"/>
</dbReference>
<dbReference type="EMBL" id="CP021361">
    <property type="protein sequence ID" value="ART51668.1"/>
    <property type="molecule type" value="Genomic_DNA"/>
</dbReference>
<feature type="domain" description="Acyl-CoA dehydrogenase/oxidase C-terminal" evidence="5">
    <location>
        <begin position="310"/>
        <end position="478"/>
    </location>
</feature>
<dbReference type="GO" id="GO:0050660">
    <property type="term" value="F:flavin adenine dinucleotide binding"/>
    <property type="evidence" value="ECO:0007669"/>
    <property type="project" value="InterPro"/>
</dbReference>
<evidence type="ECO:0000256" key="2">
    <source>
        <dbReference type="ARBA" id="ARBA00009347"/>
    </source>
</evidence>
<dbReference type="Proteomes" id="UP000194432">
    <property type="component" value="Chromosome 1"/>
</dbReference>
<evidence type="ECO:0000259" key="6">
    <source>
        <dbReference type="Pfam" id="PF12806"/>
    </source>
</evidence>
<dbReference type="InterPro" id="IPR009075">
    <property type="entry name" value="AcylCo_DH/oxidase_C"/>
</dbReference>
<reference evidence="7 8" key="1">
    <citation type="submission" date="2017-05" db="EMBL/GenBank/DDBJ databases">
        <title>Polyphasic characterization of four soil-derived phenanthrene-degrading Acidovorax strains and proposal of Acidovorax phenanthrenivorans sp. nov.</title>
        <authorList>
            <person name="Singleton D.R."/>
            <person name="Lee J."/>
            <person name="Dickey A.N."/>
            <person name="Stroud A."/>
            <person name="Scholl E.H."/>
            <person name="Wright F.A."/>
            <person name="Aitken M.D."/>
        </authorList>
    </citation>
    <scope>NUCLEOTIDE SEQUENCE [LARGE SCALE GENOMIC DNA]</scope>
    <source>
        <strain evidence="7">NA3</strain>
    </source>
</reference>
<dbReference type="Gene3D" id="1.10.540.10">
    <property type="entry name" value="Acyl-CoA dehydrogenase/oxidase, N-terminal domain"/>
    <property type="match status" value="1"/>
</dbReference>
<evidence type="ECO:0000313" key="8">
    <source>
        <dbReference type="Proteomes" id="UP000194432"/>
    </source>
</evidence>
<dbReference type="SUPFAM" id="SSF47203">
    <property type="entry name" value="Acyl-CoA dehydrogenase C-terminal domain-like"/>
    <property type="match status" value="1"/>
</dbReference>
<dbReference type="InterPro" id="IPR009100">
    <property type="entry name" value="AcylCoA_DH/oxidase_NM_dom_sf"/>
</dbReference>
<feature type="domain" description="Acetyl-CoA dehydrogenase-like C-terminal" evidence="6">
    <location>
        <begin position="496"/>
        <end position="616"/>
    </location>
</feature>
<dbReference type="InterPro" id="IPR052166">
    <property type="entry name" value="Diverse_Acyl-CoA_DH"/>
</dbReference>
<dbReference type="Pfam" id="PF00441">
    <property type="entry name" value="Acyl-CoA_dh_1"/>
    <property type="match status" value="1"/>
</dbReference>
<evidence type="ECO:0000256" key="3">
    <source>
        <dbReference type="ARBA" id="ARBA00022630"/>
    </source>
</evidence>
<dbReference type="RefSeq" id="WP_094097754.1">
    <property type="nucleotide sequence ID" value="NZ_CP021361.1"/>
</dbReference>
<organism evidence="7 8">
    <name type="scientific">Acidovorax carolinensis</name>
    <dbReference type="NCBI Taxonomy" id="553814"/>
    <lineage>
        <taxon>Bacteria</taxon>
        <taxon>Pseudomonadati</taxon>
        <taxon>Pseudomonadota</taxon>
        <taxon>Betaproteobacteria</taxon>
        <taxon>Burkholderiales</taxon>
        <taxon>Comamonadaceae</taxon>
        <taxon>Acidovorax</taxon>
    </lineage>
</organism>
<protein>
    <submittedName>
        <fullName evidence="7">Acyl-CoA dehydrogenase</fullName>
    </submittedName>
</protein>
<dbReference type="InterPro" id="IPR025878">
    <property type="entry name" value="Acyl-CoA_dh-like_C_dom"/>
</dbReference>
<keyword evidence="3" id="KW-0285">Flavoprotein</keyword>
<evidence type="ECO:0000259" key="5">
    <source>
        <dbReference type="Pfam" id="PF00441"/>
    </source>
</evidence>
<comment type="similarity">
    <text evidence="2">Belongs to the acyl-CoA dehydrogenase family.</text>
</comment>